<protein>
    <submittedName>
        <fullName evidence="4">Recombinase</fullName>
    </submittedName>
</protein>
<name>A0A837IMC5_9BACT</name>
<dbReference type="Pfam" id="PF07508">
    <property type="entry name" value="Recombinase"/>
    <property type="match status" value="1"/>
</dbReference>
<keyword evidence="1" id="KW-0175">Coiled coil</keyword>
<comment type="caution">
    <text evidence="4">The sequence shown here is derived from an EMBL/GenBank/DDBJ whole genome shotgun (WGS) entry which is preliminary data.</text>
</comment>
<accession>A0A837IMC5</accession>
<dbReference type="InterPro" id="IPR050639">
    <property type="entry name" value="SSR_resolvase"/>
</dbReference>
<dbReference type="Pfam" id="PF00239">
    <property type="entry name" value="Resolvase"/>
    <property type="match status" value="1"/>
</dbReference>
<dbReference type="InterPro" id="IPR038109">
    <property type="entry name" value="DNA_bind_recomb_sf"/>
</dbReference>
<dbReference type="Gene3D" id="3.90.1750.20">
    <property type="entry name" value="Putative Large Serine Recombinase, Chain B, Domain 2"/>
    <property type="match status" value="1"/>
</dbReference>
<dbReference type="Proteomes" id="UP000034462">
    <property type="component" value="Unassembled WGS sequence"/>
</dbReference>
<organism evidence="4 5">
    <name type="scientific">Candidatus Yanofskybacteria bacterium GW2011_GWC1_48_11</name>
    <dbReference type="NCBI Taxonomy" id="1619027"/>
    <lineage>
        <taxon>Bacteria</taxon>
        <taxon>Candidatus Yanofskyibacteriota</taxon>
    </lineage>
</organism>
<feature type="domain" description="Recombinase" evidence="3">
    <location>
        <begin position="156"/>
        <end position="263"/>
    </location>
</feature>
<dbReference type="InterPro" id="IPR025827">
    <property type="entry name" value="Zn_ribbon_recom_dom"/>
</dbReference>
<dbReference type="EMBL" id="LCPH01000001">
    <property type="protein sequence ID" value="KKU93663.1"/>
    <property type="molecule type" value="Genomic_DNA"/>
</dbReference>
<dbReference type="SUPFAM" id="SSF53041">
    <property type="entry name" value="Resolvase-like"/>
    <property type="match status" value="1"/>
</dbReference>
<dbReference type="GO" id="GO:0000150">
    <property type="term" value="F:DNA strand exchange activity"/>
    <property type="evidence" value="ECO:0007669"/>
    <property type="project" value="InterPro"/>
</dbReference>
<feature type="coiled-coil region" evidence="1">
    <location>
        <begin position="396"/>
        <end position="423"/>
    </location>
</feature>
<dbReference type="AlphaFoldDB" id="A0A837IMC5"/>
<dbReference type="Pfam" id="PF13408">
    <property type="entry name" value="Zn_ribbon_recom"/>
    <property type="match status" value="1"/>
</dbReference>
<dbReference type="InterPro" id="IPR036162">
    <property type="entry name" value="Resolvase-like_N_sf"/>
</dbReference>
<dbReference type="CDD" id="cd00338">
    <property type="entry name" value="Ser_Recombinase"/>
    <property type="match status" value="1"/>
</dbReference>
<gene>
    <name evidence="4" type="ORF">UY25_C0001G0156</name>
</gene>
<feature type="domain" description="Resolvase/invertase-type recombinase catalytic" evidence="2">
    <location>
        <begin position="3"/>
        <end position="149"/>
    </location>
</feature>
<dbReference type="GO" id="GO:0003677">
    <property type="term" value="F:DNA binding"/>
    <property type="evidence" value="ECO:0007669"/>
    <property type="project" value="InterPro"/>
</dbReference>
<sequence length="512" mass="59209">MQKFFLYARKSTDIEDKQILSIEAQITELRAFAKQNNLDIIEEFIEKQSAKIPGRPIFSAMLKKIENGEANGILSWHPDRLARNSVDGGKIIYLIDCGRIVTLKFPQFWFESTPQGKFMLNIAFGQSKYYIDSLSENVRRGLRQKVRRGEYPGPAPIGYINDPRTKTVIVDRKKTKIIKQAFELYSKNHSCFEDIANFLAQNGILRRSGKIWHKDRVKYLLTNPFYYGHFRYAKEVYEGKHEPIIAKKLFDKVQEVLKQRGRPRHKTEIEPQIFCGLLHCGSCGMMITGEYRVKKQKNGNVHDYIYYHCTKKNKSIKCPEPCIRQEELDKQISSLLQKFSLPADWAEKLLEMAEADKEQSAKSVSAFVQENREKIKAINIKLQRLLDGYLEQDIEREIYREQKAKLLSEKKSLEEQSIKLEQKQNDWLEPMESWINYAQNLSKTARDNNLLEKKVAAKEIFGSNLCLASRALRGEPENQWAALSAAREMASKKAERLVLVGTPGFEPGTGRV</sequence>
<evidence type="ECO:0000259" key="2">
    <source>
        <dbReference type="PROSITE" id="PS51736"/>
    </source>
</evidence>
<dbReference type="Gene3D" id="3.40.50.1390">
    <property type="entry name" value="Resolvase, N-terminal catalytic domain"/>
    <property type="match status" value="1"/>
</dbReference>
<dbReference type="InterPro" id="IPR006119">
    <property type="entry name" value="Resolv_N"/>
</dbReference>
<dbReference type="SMART" id="SM00857">
    <property type="entry name" value="Resolvase"/>
    <property type="match status" value="1"/>
</dbReference>
<proteinExistence type="predicted"/>
<dbReference type="PROSITE" id="PS51736">
    <property type="entry name" value="RECOMBINASES_3"/>
    <property type="match status" value="1"/>
</dbReference>
<dbReference type="PROSITE" id="PS51737">
    <property type="entry name" value="RECOMBINASE_DNA_BIND"/>
    <property type="match status" value="1"/>
</dbReference>
<dbReference type="InterPro" id="IPR011109">
    <property type="entry name" value="DNA_bind_recombinase_dom"/>
</dbReference>
<reference evidence="4 5" key="1">
    <citation type="journal article" date="2015" name="Nature">
        <title>rRNA introns, odd ribosomes, and small enigmatic genomes across a large radiation of phyla.</title>
        <authorList>
            <person name="Brown C.T."/>
            <person name="Hug L.A."/>
            <person name="Thomas B.C."/>
            <person name="Sharon I."/>
            <person name="Castelle C.J."/>
            <person name="Singh A."/>
            <person name="Wilkins M.J."/>
            <person name="Williams K.H."/>
            <person name="Banfield J.F."/>
        </authorList>
    </citation>
    <scope>NUCLEOTIDE SEQUENCE [LARGE SCALE GENOMIC DNA]</scope>
</reference>
<evidence type="ECO:0000256" key="1">
    <source>
        <dbReference type="SAM" id="Coils"/>
    </source>
</evidence>
<evidence type="ECO:0000313" key="5">
    <source>
        <dbReference type="Proteomes" id="UP000034462"/>
    </source>
</evidence>
<dbReference type="PANTHER" id="PTHR30461">
    <property type="entry name" value="DNA-INVERTASE FROM LAMBDOID PROPHAGE"/>
    <property type="match status" value="1"/>
</dbReference>
<dbReference type="PANTHER" id="PTHR30461:SF23">
    <property type="entry name" value="DNA RECOMBINASE-RELATED"/>
    <property type="match status" value="1"/>
</dbReference>
<evidence type="ECO:0000259" key="3">
    <source>
        <dbReference type="PROSITE" id="PS51737"/>
    </source>
</evidence>
<evidence type="ECO:0000313" key="4">
    <source>
        <dbReference type="EMBL" id="KKU93663.1"/>
    </source>
</evidence>